<protein>
    <recommendedName>
        <fullName evidence="10">Synaptosomal-associated protein</fullName>
    </recommendedName>
</protein>
<dbReference type="FunFam" id="1.20.5.110:FF:000018">
    <property type="entry name" value="Synaptosomal-associated protein"/>
    <property type="match status" value="1"/>
</dbReference>
<dbReference type="KEGG" id="cvn:111129567"/>
<evidence type="ECO:0000256" key="8">
    <source>
        <dbReference type="ARBA" id="ARBA00023136"/>
    </source>
</evidence>
<evidence type="ECO:0000256" key="6">
    <source>
        <dbReference type="ARBA" id="ARBA00023018"/>
    </source>
</evidence>
<sequence length="239" mass="26705">MGGTESGSPTTTTTTTVRGASLDKNGDKKLATGQEDSGLRTVLARTEQIAEESLESTRRMTELLDGAKEAGIRSLVLIDEQGEQLDRIEEGMNQINVDMEDAEKNLEGLGKCCGLCVLPWKRSRKFRRGGKFEKTWRMSEDGRMASDGRRIAIGRNAESNGPMISRITNDAREDEMEENLVCVSGILGNLRNMALDMGSEIEYQNRQIDRINYKTRSNESRILTANRELQKSLKKINNI</sequence>
<organism evidence="13 14">
    <name type="scientific">Crassostrea virginica</name>
    <name type="common">Eastern oyster</name>
    <dbReference type="NCBI Taxonomy" id="6565"/>
    <lineage>
        <taxon>Eukaryota</taxon>
        <taxon>Metazoa</taxon>
        <taxon>Spiralia</taxon>
        <taxon>Lophotrochozoa</taxon>
        <taxon>Mollusca</taxon>
        <taxon>Bivalvia</taxon>
        <taxon>Autobranchia</taxon>
        <taxon>Pteriomorphia</taxon>
        <taxon>Ostreida</taxon>
        <taxon>Ostreoidea</taxon>
        <taxon>Ostreidae</taxon>
        <taxon>Crassostrea</taxon>
    </lineage>
</organism>
<accession>A0A8B8DW45</accession>
<dbReference type="PROSITE" id="PS50192">
    <property type="entry name" value="T_SNARE"/>
    <property type="match status" value="2"/>
</dbReference>
<dbReference type="GeneID" id="111129567"/>
<dbReference type="PANTHER" id="PTHR19305">
    <property type="entry name" value="SYNAPTOSOMAL ASSOCIATED PROTEIN"/>
    <property type="match status" value="1"/>
</dbReference>
<name>A0A8B8DW45_CRAVI</name>
<dbReference type="InterPro" id="IPR039077">
    <property type="entry name" value="SNAP-25_N_SNARE_chord"/>
</dbReference>
<dbReference type="GO" id="GO:0005249">
    <property type="term" value="F:voltage-gated potassium channel activity"/>
    <property type="evidence" value="ECO:0007669"/>
    <property type="project" value="InterPro"/>
</dbReference>
<evidence type="ECO:0000313" key="13">
    <source>
        <dbReference type="Proteomes" id="UP000694844"/>
    </source>
</evidence>
<evidence type="ECO:0000259" key="12">
    <source>
        <dbReference type="PROSITE" id="PS50192"/>
    </source>
</evidence>
<dbReference type="GO" id="GO:0043005">
    <property type="term" value="C:neuron projection"/>
    <property type="evidence" value="ECO:0007669"/>
    <property type="project" value="UniProtKB-KW"/>
</dbReference>
<evidence type="ECO:0000256" key="4">
    <source>
        <dbReference type="ARBA" id="ARBA00022599"/>
    </source>
</evidence>
<comment type="subcellular location">
    <subcellularLocation>
        <location evidence="1">Cell membrane</location>
    </subcellularLocation>
    <subcellularLocation>
        <location evidence="9">Synapse</location>
        <location evidence="9">Synaptosome</location>
    </subcellularLocation>
</comment>
<feature type="region of interest" description="Disordered" evidence="11">
    <location>
        <begin position="1"/>
        <end position="33"/>
    </location>
</feature>
<evidence type="ECO:0000313" key="14">
    <source>
        <dbReference type="RefSeq" id="XP_022331729.1"/>
    </source>
</evidence>
<dbReference type="Proteomes" id="UP000694844">
    <property type="component" value="Chromosome 4"/>
</dbReference>
<dbReference type="InterPro" id="IPR000928">
    <property type="entry name" value="SNAP-25_dom"/>
</dbReference>
<evidence type="ECO:0000256" key="11">
    <source>
        <dbReference type="SAM" id="MobiDB-lite"/>
    </source>
</evidence>
<keyword evidence="7" id="KW-0175">Coiled coil</keyword>
<evidence type="ECO:0000256" key="10">
    <source>
        <dbReference type="RuleBase" id="RU003496"/>
    </source>
</evidence>
<dbReference type="PANTHER" id="PTHR19305:SF14">
    <property type="entry name" value="SYNAPTOSOMAL-ASSOCIATED PROTEIN-RELATED"/>
    <property type="match status" value="1"/>
</dbReference>
<evidence type="ECO:0000256" key="9">
    <source>
        <dbReference type="ARBA" id="ARBA00034102"/>
    </source>
</evidence>
<keyword evidence="6" id="KW-0770">Synapse</keyword>
<evidence type="ECO:0000256" key="1">
    <source>
        <dbReference type="ARBA" id="ARBA00004236"/>
    </source>
</evidence>
<feature type="domain" description="T-SNARE coiled-coil homology" evidence="12">
    <location>
        <begin position="47"/>
        <end position="109"/>
    </location>
</feature>
<dbReference type="CDD" id="cd15894">
    <property type="entry name" value="SNARE_SNAP25N"/>
    <property type="match status" value="1"/>
</dbReference>
<evidence type="ECO:0000256" key="5">
    <source>
        <dbReference type="ARBA" id="ARBA00022737"/>
    </source>
</evidence>
<keyword evidence="4" id="KW-0771">Synaptosome</keyword>
<keyword evidence="3" id="KW-1003">Cell membrane</keyword>
<dbReference type="GO" id="GO:0031629">
    <property type="term" value="P:synaptic vesicle fusion to presynaptic active zone membrane"/>
    <property type="evidence" value="ECO:0007669"/>
    <property type="project" value="TreeGrafter"/>
</dbReference>
<dbReference type="GO" id="GO:0016082">
    <property type="term" value="P:synaptic vesicle priming"/>
    <property type="evidence" value="ECO:0007669"/>
    <property type="project" value="TreeGrafter"/>
</dbReference>
<dbReference type="SUPFAM" id="SSF58038">
    <property type="entry name" value="SNARE fusion complex"/>
    <property type="match status" value="2"/>
</dbReference>
<gene>
    <name evidence="14" type="primary">LOC111129567</name>
</gene>
<dbReference type="InterPro" id="IPR000727">
    <property type="entry name" value="T_SNARE_dom"/>
</dbReference>
<proteinExistence type="inferred from homology"/>
<keyword evidence="5" id="KW-0677">Repeat</keyword>
<reference evidence="14" key="1">
    <citation type="submission" date="2025-08" db="UniProtKB">
        <authorList>
            <consortium name="RefSeq"/>
        </authorList>
    </citation>
    <scope>IDENTIFICATION</scope>
    <source>
        <tissue evidence="14">Whole sample</tissue>
    </source>
</reference>
<dbReference type="AlphaFoldDB" id="A0A8B8DW45"/>
<dbReference type="CDD" id="cd15885">
    <property type="entry name" value="SNARE_SNAP25C"/>
    <property type="match status" value="1"/>
</dbReference>
<dbReference type="SMART" id="SM00397">
    <property type="entry name" value="t_SNARE"/>
    <property type="match status" value="2"/>
</dbReference>
<dbReference type="GO" id="GO:0005886">
    <property type="term" value="C:plasma membrane"/>
    <property type="evidence" value="ECO:0007669"/>
    <property type="project" value="UniProtKB-SubCell"/>
</dbReference>
<dbReference type="RefSeq" id="XP_022331729.1">
    <property type="nucleotide sequence ID" value="XM_022476021.1"/>
</dbReference>
<dbReference type="Gene3D" id="1.20.5.110">
    <property type="match status" value="2"/>
</dbReference>
<dbReference type="GO" id="GO:0031201">
    <property type="term" value="C:SNARE complex"/>
    <property type="evidence" value="ECO:0007669"/>
    <property type="project" value="TreeGrafter"/>
</dbReference>
<feature type="domain" description="T-SNARE coiled-coil homology" evidence="12">
    <location>
        <begin position="170"/>
        <end position="232"/>
    </location>
</feature>
<dbReference type="GO" id="GO:0017075">
    <property type="term" value="F:syntaxin-1 binding"/>
    <property type="evidence" value="ECO:0007669"/>
    <property type="project" value="InterPro"/>
</dbReference>
<keyword evidence="8" id="KW-0472">Membrane</keyword>
<dbReference type="GO" id="GO:0005484">
    <property type="term" value="F:SNAP receptor activity"/>
    <property type="evidence" value="ECO:0007669"/>
    <property type="project" value="TreeGrafter"/>
</dbReference>
<comment type="similarity">
    <text evidence="2 10">Belongs to the SNAP-25 family.</text>
</comment>
<keyword evidence="13" id="KW-1185">Reference proteome</keyword>
<evidence type="ECO:0000256" key="7">
    <source>
        <dbReference type="ARBA" id="ARBA00023054"/>
    </source>
</evidence>
<dbReference type="OrthoDB" id="19261at2759"/>
<dbReference type="Pfam" id="PF00835">
    <property type="entry name" value="SNAP-25"/>
    <property type="match status" value="1"/>
</dbReference>
<evidence type="ECO:0000256" key="3">
    <source>
        <dbReference type="ARBA" id="ARBA00022475"/>
    </source>
</evidence>
<dbReference type="GO" id="GO:0098793">
    <property type="term" value="C:presynapse"/>
    <property type="evidence" value="ECO:0007669"/>
    <property type="project" value="GOC"/>
</dbReference>
<evidence type="ECO:0000256" key="2">
    <source>
        <dbReference type="ARBA" id="ARBA00009480"/>
    </source>
</evidence>